<evidence type="ECO:0000256" key="1">
    <source>
        <dbReference type="SAM" id="SignalP"/>
    </source>
</evidence>
<reference evidence="2 3" key="2">
    <citation type="journal article" date="2012" name="Open Biol.">
        <title>Characteristics of nucleosomes and linker DNA regions on the genome of the basidiomycete Mixia osmundae revealed by mono- and dinucleosome mapping.</title>
        <authorList>
            <person name="Nishida H."/>
            <person name="Kondo S."/>
            <person name="Matsumoto T."/>
            <person name="Suzuki Y."/>
            <person name="Yoshikawa H."/>
            <person name="Taylor T.D."/>
            <person name="Sugiyama J."/>
        </authorList>
    </citation>
    <scope>NUCLEOTIDE SEQUENCE [LARGE SCALE GENOMIC DNA]</scope>
    <source>
        <strain evidence="3">CBS 9802 / IAM 14324 / JCM 22182 / KY 12970</strain>
    </source>
</reference>
<evidence type="ECO:0000313" key="3">
    <source>
        <dbReference type="Proteomes" id="UP000009131"/>
    </source>
</evidence>
<dbReference type="AlphaFoldDB" id="G7EAC9"/>
<reference evidence="2 3" key="1">
    <citation type="journal article" date="2011" name="J. Gen. Appl. Microbiol.">
        <title>Draft genome sequencing of the enigmatic basidiomycete Mixia osmundae.</title>
        <authorList>
            <person name="Nishida H."/>
            <person name="Nagatsuka Y."/>
            <person name="Sugiyama J."/>
        </authorList>
    </citation>
    <scope>NUCLEOTIDE SEQUENCE [LARGE SCALE GENOMIC DNA]</scope>
    <source>
        <strain evidence="3">CBS 9802 / IAM 14324 / JCM 22182 / KY 12970</strain>
    </source>
</reference>
<accession>G7EAC9</accession>
<comment type="caution">
    <text evidence="2">The sequence shown here is derived from an EMBL/GenBank/DDBJ whole genome shotgun (WGS) entry which is preliminary data.</text>
</comment>
<keyword evidence="3" id="KW-1185">Reference proteome</keyword>
<feature type="signal peptide" evidence="1">
    <location>
        <begin position="1"/>
        <end position="18"/>
    </location>
</feature>
<keyword evidence="1" id="KW-0732">Signal</keyword>
<sequence length="367" mass="40250">MNLGLYPLFLFLSQGIYSALVTDYEGDVRTVLYKLRATANFKCTGPGATTIDGDLSTIMVTRDRSAVRMKNLRSRNAYGFKPLPNPDAVDKKEGTGYYGFHVTNSAFDQGMWDTADSKWKRCCRAQAAFNVSLGTASDYVSSLSTVSAWIECGGPAASSRRDCSRKLTRNGTCSAAFHTIADMPISDIDVPKVQVYQFYFQASGQCRLGSWRTGGATWMSTTMGPMTTTLVTVSLPSSRSIAELINFDGGRFYAAVKEINYPGTEQVTIRFAVTLKEYGMLQNNWLAEEEPCCNAISFASIVVGAYHRSASILLTGVAKPMFIACLPNNLVHVIREGSCKLQYDGDATFECIDVKRRLELMSSSASQ</sequence>
<proteinExistence type="predicted"/>
<protein>
    <submittedName>
        <fullName evidence="2">Uncharacterized protein</fullName>
    </submittedName>
</protein>
<organism evidence="2 3">
    <name type="scientific">Mixia osmundae (strain CBS 9802 / IAM 14324 / JCM 22182 / KY 12970)</name>
    <dbReference type="NCBI Taxonomy" id="764103"/>
    <lineage>
        <taxon>Eukaryota</taxon>
        <taxon>Fungi</taxon>
        <taxon>Dikarya</taxon>
        <taxon>Basidiomycota</taxon>
        <taxon>Pucciniomycotina</taxon>
        <taxon>Mixiomycetes</taxon>
        <taxon>Mixiales</taxon>
        <taxon>Mixiaceae</taxon>
        <taxon>Mixia</taxon>
    </lineage>
</organism>
<dbReference type="HOGENOM" id="CLU_064342_0_0_1"/>
<name>G7EAC9_MIXOS</name>
<feature type="chain" id="PRO_5003492920" evidence="1">
    <location>
        <begin position="19"/>
        <end position="367"/>
    </location>
</feature>
<gene>
    <name evidence="2" type="primary">Mo06492</name>
    <name evidence="2" type="ORF">E5Q_06492</name>
</gene>
<dbReference type="EMBL" id="BABT02000234">
    <property type="protein sequence ID" value="GAA99789.1"/>
    <property type="molecule type" value="Genomic_DNA"/>
</dbReference>
<evidence type="ECO:0000313" key="2">
    <source>
        <dbReference type="EMBL" id="GAA99789.1"/>
    </source>
</evidence>
<dbReference type="InParanoid" id="G7EAC9"/>
<dbReference type="Proteomes" id="UP000009131">
    <property type="component" value="Unassembled WGS sequence"/>
</dbReference>